<dbReference type="Proteomes" id="UP001152888">
    <property type="component" value="Unassembled WGS sequence"/>
</dbReference>
<dbReference type="AlphaFoldDB" id="A0A9P0PP04"/>
<keyword evidence="1" id="KW-0479">Metal-binding</keyword>
<evidence type="ECO:0000256" key="5">
    <source>
        <dbReference type="PROSITE-ProRule" id="PRU00309"/>
    </source>
</evidence>
<feature type="domain" description="THAP-type" evidence="6">
    <location>
        <begin position="12"/>
        <end position="87"/>
    </location>
</feature>
<evidence type="ECO:0000256" key="4">
    <source>
        <dbReference type="ARBA" id="ARBA00023125"/>
    </source>
</evidence>
<keyword evidence="8" id="KW-1185">Reference proteome</keyword>
<dbReference type="SUPFAM" id="SSF57716">
    <property type="entry name" value="Glucocorticoid receptor-like (DNA-binding domain)"/>
    <property type="match status" value="1"/>
</dbReference>
<keyword evidence="4 5" id="KW-0238">DNA-binding</keyword>
<evidence type="ECO:0000256" key="2">
    <source>
        <dbReference type="ARBA" id="ARBA00022771"/>
    </source>
</evidence>
<sequence length="87" mass="10348">MNRVTVPQCNIIKVSCALRSFASRTEVNKKNTTGYTFHRFPKNADRWQLWVKFVNRGEWTPTRSIVNCSKHFFNESFDRTLKCYINI</sequence>
<dbReference type="InterPro" id="IPR038441">
    <property type="entry name" value="THAP_Znf_sf"/>
</dbReference>
<dbReference type="PANTHER" id="PTHR46927">
    <property type="entry name" value="AGAP005574-PA"/>
    <property type="match status" value="1"/>
</dbReference>
<name>A0A9P0PP04_ACAOB</name>
<protein>
    <recommendedName>
        <fullName evidence="6">THAP-type domain-containing protein</fullName>
    </recommendedName>
</protein>
<dbReference type="OrthoDB" id="7701410at2759"/>
<dbReference type="InterPro" id="IPR006612">
    <property type="entry name" value="THAP_Znf"/>
</dbReference>
<comment type="caution">
    <text evidence="7">The sequence shown here is derived from an EMBL/GenBank/DDBJ whole genome shotgun (WGS) entry which is preliminary data.</text>
</comment>
<organism evidence="7 8">
    <name type="scientific">Acanthoscelides obtectus</name>
    <name type="common">Bean weevil</name>
    <name type="synonym">Bruchus obtectus</name>
    <dbReference type="NCBI Taxonomy" id="200917"/>
    <lineage>
        <taxon>Eukaryota</taxon>
        <taxon>Metazoa</taxon>
        <taxon>Ecdysozoa</taxon>
        <taxon>Arthropoda</taxon>
        <taxon>Hexapoda</taxon>
        <taxon>Insecta</taxon>
        <taxon>Pterygota</taxon>
        <taxon>Neoptera</taxon>
        <taxon>Endopterygota</taxon>
        <taxon>Coleoptera</taxon>
        <taxon>Polyphaga</taxon>
        <taxon>Cucujiformia</taxon>
        <taxon>Chrysomeloidea</taxon>
        <taxon>Chrysomelidae</taxon>
        <taxon>Bruchinae</taxon>
        <taxon>Bruchini</taxon>
        <taxon>Acanthoscelides</taxon>
    </lineage>
</organism>
<gene>
    <name evidence="7" type="ORF">ACAOBT_LOCUS20448</name>
</gene>
<keyword evidence="3" id="KW-0862">Zinc</keyword>
<reference evidence="7" key="1">
    <citation type="submission" date="2022-03" db="EMBL/GenBank/DDBJ databases">
        <authorList>
            <person name="Sayadi A."/>
        </authorList>
    </citation>
    <scope>NUCLEOTIDE SEQUENCE</scope>
</reference>
<evidence type="ECO:0000256" key="3">
    <source>
        <dbReference type="ARBA" id="ARBA00022833"/>
    </source>
</evidence>
<dbReference type="PANTHER" id="PTHR46927:SF3">
    <property type="entry name" value="THAP-TYPE DOMAIN-CONTAINING PROTEIN"/>
    <property type="match status" value="1"/>
</dbReference>
<dbReference type="Pfam" id="PF05485">
    <property type="entry name" value="THAP"/>
    <property type="match status" value="1"/>
</dbReference>
<keyword evidence="2 5" id="KW-0863">Zinc-finger</keyword>
<dbReference type="Gene3D" id="6.20.210.20">
    <property type="entry name" value="THAP domain"/>
    <property type="match status" value="1"/>
</dbReference>
<dbReference type="EMBL" id="CAKOFQ010007122">
    <property type="protein sequence ID" value="CAH1991696.1"/>
    <property type="molecule type" value="Genomic_DNA"/>
</dbReference>
<accession>A0A9P0PP04</accession>
<proteinExistence type="predicted"/>
<evidence type="ECO:0000313" key="7">
    <source>
        <dbReference type="EMBL" id="CAH1991696.1"/>
    </source>
</evidence>
<dbReference type="GO" id="GO:0008270">
    <property type="term" value="F:zinc ion binding"/>
    <property type="evidence" value="ECO:0007669"/>
    <property type="project" value="UniProtKB-KW"/>
</dbReference>
<evidence type="ECO:0000313" key="8">
    <source>
        <dbReference type="Proteomes" id="UP001152888"/>
    </source>
</evidence>
<dbReference type="PROSITE" id="PS50950">
    <property type="entry name" value="ZF_THAP"/>
    <property type="match status" value="1"/>
</dbReference>
<evidence type="ECO:0000259" key="6">
    <source>
        <dbReference type="PROSITE" id="PS50950"/>
    </source>
</evidence>
<dbReference type="InterPro" id="IPR052224">
    <property type="entry name" value="THAP_domain_protein"/>
</dbReference>
<evidence type="ECO:0000256" key="1">
    <source>
        <dbReference type="ARBA" id="ARBA00022723"/>
    </source>
</evidence>
<dbReference type="GO" id="GO:0003677">
    <property type="term" value="F:DNA binding"/>
    <property type="evidence" value="ECO:0007669"/>
    <property type="project" value="UniProtKB-UniRule"/>
</dbReference>